<feature type="compositionally biased region" description="Polar residues" evidence="9">
    <location>
        <begin position="364"/>
        <end position="386"/>
    </location>
</feature>
<dbReference type="InterPro" id="IPR001841">
    <property type="entry name" value="Znf_RING"/>
</dbReference>
<dbReference type="InterPro" id="IPR052256">
    <property type="entry name" value="E3_ubiquitin-ligase_CHFR"/>
</dbReference>
<feature type="region of interest" description="Disordered" evidence="9">
    <location>
        <begin position="255"/>
        <end position="506"/>
    </location>
</feature>
<dbReference type="SMART" id="SM00326">
    <property type="entry name" value="SH3"/>
    <property type="match status" value="1"/>
</dbReference>
<dbReference type="PROSITE" id="PS50002">
    <property type="entry name" value="SH3"/>
    <property type="match status" value="1"/>
</dbReference>
<evidence type="ECO:0000256" key="2">
    <source>
        <dbReference type="ARBA" id="ARBA00022443"/>
    </source>
</evidence>
<dbReference type="PROSITE" id="PS00518">
    <property type="entry name" value="ZF_RING_1"/>
    <property type="match status" value="1"/>
</dbReference>
<feature type="compositionally biased region" description="Basic and acidic residues" evidence="9">
    <location>
        <begin position="93"/>
        <end position="108"/>
    </location>
</feature>
<feature type="compositionally biased region" description="Basic and acidic residues" evidence="9">
    <location>
        <begin position="119"/>
        <end position="130"/>
    </location>
</feature>
<evidence type="ECO:0000256" key="8">
    <source>
        <dbReference type="PROSITE-ProRule" id="PRU00192"/>
    </source>
</evidence>
<feature type="compositionally biased region" description="Polar residues" evidence="9">
    <location>
        <begin position="472"/>
        <end position="485"/>
    </location>
</feature>
<evidence type="ECO:0000256" key="4">
    <source>
        <dbReference type="ARBA" id="ARBA00022771"/>
    </source>
</evidence>
<comment type="similarity">
    <text evidence="1">Belongs to the SH3RF family.</text>
</comment>
<dbReference type="GO" id="GO:0005634">
    <property type="term" value="C:nucleus"/>
    <property type="evidence" value="ECO:0007669"/>
    <property type="project" value="TreeGrafter"/>
</dbReference>
<proteinExistence type="inferred from homology"/>
<feature type="region of interest" description="Disordered" evidence="9">
    <location>
        <begin position="691"/>
        <end position="728"/>
    </location>
</feature>
<feature type="compositionally biased region" description="Polar residues" evidence="9">
    <location>
        <begin position="402"/>
        <end position="421"/>
    </location>
</feature>
<dbReference type="Pfam" id="PF00569">
    <property type="entry name" value="ZZ"/>
    <property type="match status" value="1"/>
</dbReference>
<dbReference type="SUPFAM" id="SSF57850">
    <property type="entry name" value="RING/U-box"/>
    <property type="match status" value="4"/>
</dbReference>
<dbReference type="SMART" id="SM00184">
    <property type="entry name" value="RING"/>
    <property type="match status" value="1"/>
</dbReference>
<dbReference type="PANTHER" id="PTHR16079:SF4">
    <property type="entry name" value="E3 UBIQUITIN-PROTEIN LIGASE CHFR"/>
    <property type="match status" value="1"/>
</dbReference>
<dbReference type="FunFam" id="3.30.60.90:FF:000039">
    <property type="entry name" value="Uncharacterized protein"/>
    <property type="match status" value="1"/>
</dbReference>
<dbReference type="InterPro" id="IPR000433">
    <property type="entry name" value="Znf_ZZ"/>
</dbReference>
<feature type="compositionally biased region" description="Low complexity" evidence="9">
    <location>
        <begin position="429"/>
        <end position="461"/>
    </location>
</feature>
<dbReference type="SUPFAM" id="SSF50044">
    <property type="entry name" value="SH3-domain"/>
    <property type="match status" value="1"/>
</dbReference>
<evidence type="ECO:0000256" key="6">
    <source>
        <dbReference type="ARBA" id="ARBA00022843"/>
    </source>
</evidence>
<name>A0A6A6X535_9PLEO</name>
<dbReference type="Gene3D" id="3.30.40.10">
    <property type="entry name" value="Zinc/RING finger domain, C3HC4 (zinc finger)"/>
    <property type="match status" value="1"/>
</dbReference>
<feature type="compositionally biased region" description="Basic and acidic residues" evidence="9">
    <location>
        <begin position="255"/>
        <end position="276"/>
    </location>
</feature>
<sequence length="974" mass="107595">MAEGERTGMVDLEKELSCSICTDLLYQPLTLLDCLHTFCGACLKEWFQFQASTATSIHPYTCPSCRASVRTTQPNATVTTLLDMFIKANPAHGKSDLEKKADREKYKPGDNVLPKLKRREGAEEDRRLMEEVQQLSLREVGIPTSSTHLEPPSGRRSERSRDSSRGSRDRSREGRRNAREASTSRREIVPPRAVEHQSSLRSLLSASELDSQEVEEEIMRQIMEEGLLDGIDLNNIDVDQEDEISERIAQAYRRRQAERARERRERRERLVREGRIESPASSTPPQEVRSPPIREDDPLRRRGHGRSESGTSTPQNPNRPPVSRPGLIDVANQGARAHHRRSSSQGSSRSARRAERPAPLAVTSHRQAASSASDLGERPTTSNASLPGQRRQSDDQRRSTLDGRQQFRNSLRAHSSSNPNSPRRIAFNPPASESPSSSTAVVASPVSVSSSPMTLPPTSALPLPPNSRRTTDPTGSRQPRAANNGTPPPVTSHPSIPRSTTDPSAINAQLTSSSTTLAPTPTPFPEPSISCNRCNKEHIEYELHYNCSSCNSGEYNLCLSCYRMGKGCKHWYGFGWAALPQYERQAPPGGYPPNHELPHILVGHRYRRPLSLLAESTSTPNTLVSEDDPAYRLESGVFCDICKAFANACYWKCDTCNQGAWGFCNDCVNQAHHCTHPLLPIAHKVKEGTSLLDEPTSPRLPSSRAGPLTLSLAPPSHDSGPTTPPLTPKTASLIRGPGLITIANTIFRPLTFTTICNICTYPIPPSHTRYHCPKCNAGDYDICKSCYHKLVVSGRIGQEDGMNGWRRCIRGHRMVVVGFEDRDGGQRRIVVRDLVGGFALREEESAAEPRSPTERTLPAPHQRAENWSWRDTDGSIHRYRSSMSSPASAGAALSMSGQRYPPDGGVGLRVKANWAYFPAEGVEDELGFPKGAEVREAEDINGDWFWGVYAGRKGLFPGNYGMVVGGREERLGMI</sequence>
<dbReference type="InterPro" id="IPR036028">
    <property type="entry name" value="SH3-like_dom_sf"/>
</dbReference>
<dbReference type="InterPro" id="IPR018957">
    <property type="entry name" value="Znf_C3HC4_RING-type"/>
</dbReference>
<dbReference type="Proteomes" id="UP000799757">
    <property type="component" value="Unassembled WGS sequence"/>
</dbReference>
<feature type="region of interest" description="Disordered" evidence="9">
    <location>
        <begin position="842"/>
        <end position="863"/>
    </location>
</feature>
<feature type="compositionally biased region" description="Basic and acidic residues" evidence="9">
    <location>
        <begin position="391"/>
        <end position="401"/>
    </location>
</feature>
<dbReference type="PANTHER" id="PTHR16079">
    <property type="entry name" value="UBIQUITIN LIGASE PROTEIN CHFR"/>
    <property type="match status" value="1"/>
</dbReference>
<dbReference type="GO" id="GO:0004842">
    <property type="term" value="F:ubiquitin-protein transferase activity"/>
    <property type="evidence" value="ECO:0007669"/>
    <property type="project" value="TreeGrafter"/>
</dbReference>
<dbReference type="PROSITE" id="PS50089">
    <property type="entry name" value="ZF_RING_2"/>
    <property type="match status" value="1"/>
</dbReference>
<gene>
    <name evidence="12" type="ORF">K505DRAFT_419285</name>
</gene>
<dbReference type="InterPro" id="IPR001452">
    <property type="entry name" value="SH3_domain"/>
</dbReference>
<keyword evidence="3" id="KW-0479">Metal-binding</keyword>
<dbReference type="OrthoDB" id="1305878at2759"/>
<dbReference type="Gene3D" id="3.30.60.90">
    <property type="match status" value="1"/>
</dbReference>
<protein>
    <recommendedName>
        <fullName evidence="14">RING-type domain-containing protein</fullName>
    </recommendedName>
</protein>
<evidence type="ECO:0000313" key="12">
    <source>
        <dbReference type="EMBL" id="KAF2791235.1"/>
    </source>
</evidence>
<keyword evidence="5" id="KW-0862">Zinc</keyword>
<evidence type="ECO:0000313" key="13">
    <source>
        <dbReference type="Proteomes" id="UP000799757"/>
    </source>
</evidence>
<feature type="domain" description="RING-type" evidence="11">
    <location>
        <begin position="18"/>
        <end position="66"/>
    </location>
</feature>
<dbReference type="Gene3D" id="2.30.30.40">
    <property type="entry name" value="SH3 Domains"/>
    <property type="match status" value="1"/>
</dbReference>
<dbReference type="GO" id="GO:0006511">
    <property type="term" value="P:ubiquitin-dependent protein catabolic process"/>
    <property type="evidence" value="ECO:0007669"/>
    <property type="project" value="TreeGrafter"/>
</dbReference>
<keyword evidence="2 8" id="KW-0728">SH3 domain</keyword>
<dbReference type="AlphaFoldDB" id="A0A6A6X535"/>
<feature type="compositionally biased region" description="Polar residues" evidence="9">
    <location>
        <begin position="492"/>
        <end position="506"/>
    </location>
</feature>
<dbReference type="GO" id="GO:0016567">
    <property type="term" value="P:protein ubiquitination"/>
    <property type="evidence" value="ECO:0007669"/>
    <property type="project" value="TreeGrafter"/>
</dbReference>
<reference evidence="12" key="1">
    <citation type="journal article" date="2020" name="Stud. Mycol.">
        <title>101 Dothideomycetes genomes: a test case for predicting lifestyles and emergence of pathogens.</title>
        <authorList>
            <person name="Haridas S."/>
            <person name="Albert R."/>
            <person name="Binder M."/>
            <person name="Bloem J."/>
            <person name="Labutti K."/>
            <person name="Salamov A."/>
            <person name="Andreopoulos B."/>
            <person name="Baker S."/>
            <person name="Barry K."/>
            <person name="Bills G."/>
            <person name="Bluhm B."/>
            <person name="Cannon C."/>
            <person name="Castanera R."/>
            <person name="Culley D."/>
            <person name="Daum C."/>
            <person name="Ezra D."/>
            <person name="Gonzalez J."/>
            <person name="Henrissat B."/>
            <person name="Kuo A."/>
            <person name="Liang C."/>
            <person name="Lipzen A."/>
            <person name="Lutzoni F."/>
            <person name="Magnuson J."/>
            <person name="Mondo S."/>
            <person name="Nolan M."/>
            <person name="Ohm R."/>
            <person name="Pangilinan J."/>
            <person name="Park H.-J."/>
            <person name="Ramirez L."/>
            <person name="Alfaro M."/>
            <person name="Sun H."/>
            <person name="Tritt A."/>
            <person name="Yoshinaga Y."/>
            <person name="Zwiers L.-H."/>
            <person name="Turgeon B."/>
            <person name="Goodwin S."/>
            <person name="Spatafora J."/>
            <person name="Crous P."/>
            <person name="Grigoriev I."/>
        </authorList>
    </citation>
    <scope>NUCLEOTIDE SEQUENCE</scope>
    <source>
        <strain evidence="12">CBS 109.77</strain>
    </source>
</reference>
<dbReference type="Pfam" id="PF00097">
    <property type="entry name" value="zf-C3HC4"/>
    <property type="match status" value="1"/>
</dbReference>
<evidence type="ECO:0008006" key="14">
    <source>
        <dbReference type="Google" id="ProtNLM"/>
    </source>
</evidence>
<accession>A0A6A6X535</accession>
<dbReference type="GO" id="GO:0008270">
    <property type="term" value="F:zinc ion binding"/>
    <property type="evidence" value="ECO:0007669"/>
    <property type="project" value="UniProtKB-KW"/>
</dbReference>
<feature type="region of interest" description="Disordered" evidence="9">
    <location>
        <begin position="93"/>
        <end position="199"/>
    </location>
</feature>
<evidence type="ECO:0000259" key="10">
    <source>
        <dbReference type="PROSITE" id="PS50002"/>
    </source>
</evidence>
<evidence type="ECO:0000256" key="5">
    <source>
        <dbReference type="ARBA" id="ARBA00022833"/>
    </source>
</evidence>
<keyword evidence="4 7" id="KW-0863">Zinc-finger</keyword>
<evidence type="ECO:0000259" key="11">
    <source>
        <dbReference type="PROSITE" id="PS50089"/>
    </source>
</evidence>
<keyword evidence="13" id="KW-1185">Reference proteome</keyword>
<feature type="compositionally biased region" description="Basic and acidic residues" evidence="9">
    <location>
        <begin position="153"/>
        <end position="195"/>
    </location>
</feature>
<feature type="domain" description="SH3" evidence="10">
    <location>
        <begin position="905"/>
        <end position="966"/>
    </location>
</feature>
<dbReference type="EMBL" id="MU002030">
    <property type="protein sequence ID" value="KAF2791235.1"/>
    <property type="molecule type" value="Genomic_DNA"/>
</dbReference>
<evidence type="ECO:0000256" key="7">
    <source>
        <dbReference type="PROSITE-ProRule" id="PRU00175"/>
    </source>
</evidence>
<evidence type="ECO:0000256" key="3">
    <source>
        <dbReference type="ARBA" id="ARBA00022723"/>
    </source>
</evidence>
<dbReference type="CDD" id="cd00174">
    <property type="entry name" value="SH3"/>
    <property type="match status" value="1"/>
</dbReference>
<dbReference type="InterPro" id="IPR017907">
    <property type="entry name" value="Znf_RING_CS"/>
</dbReference>
<keyword evidence="6" id="KW-0832">Ubl conjugation</keyword>
<dbReference type="InterPro" id="IPR013083">
    <property type="entry name" value="Znf_RING/FYVE/PHD"/>
</dbReference>
<organism evidence="12 13">
    <name type="scientific">Melanomma pulvis-pyrius CBS 109.77</name>
    <dbReference type="NCBI Taxonomy" id="1314802"/>
    <lineage>
        <taxon>Eukaryota</taxon>
        <taxon>Fungi</taxon>
        <taxon>Dikarya</taxon>
        <taxon>Ascomycota</taxon>
        <taxon>Pezizomycotina</taxon>
        <taxon>Dothideomycetes</taxon>
        <taxon>Pleosporomycetidae</taxon>
        <taxon>Pleosporales</taxon>
        <taxon>Melanommataceae</taxon>
        <taxon>Melanomma</taxon>
    </lineage>
</organism>
<dbReference type="InterPro" id="IPR043145">
    <property type="entry name" value="Znf_ZZ_sf"/>
</dbReference>
<evidence type="ECO:0000256" key="9">
    <source>
        <dbReference type="SAM" id="MobiDB-lite"/>
    </source>
</evidence>
<evidence type="ECO:0000256" key="1">
    <source>
        <dbReference type="ARBA" id="ARBA00008649"/>
    </source>
</evidence>